<name>A0A2V3DRE6_9MICC</name>
<sequence length="185" mass="19848">MATSSPGAPTVVGSQPAITSEPAPTPAVYKPATDKGPAENVPVPVLPDKATEFTKDGLIAFAEYWYSTLGYVYETGGSGPMMEITEPACKPCIFVNQPIAELYESGGWIAGGRMTVHQSTASFEQTPDGTYQVILMIQQAQVRAYDANKILRSERPQGGARANIVVARFIDNHWQAQTAEAVAKQ</sequence>
<evidence type="ECO:0000259" key="2">
    <source>
        <dbReference type="Pfam" id="PF19843"/>
    </source>
</evidence>
<dbReference type="EMBL" id="QHLZ01000008">
    <property type="protein sequence ID" value="PXA64714.1"/>
    <property type="molecule type" value="Genomic_DNA"/>
</dbReference>
<comment type="caution">
    <text evidence="3">The sequence shown here is derived from an EMBL/GenBank/DDBJ whole genome shotgun (WGS) entry which is preliminary data.</text>
</comment>
<feature type="region of interest" description="Disordered" evidence="1">
    <location>
        <begin position="1"/>
        <end position="43"/>
    </location>
</feature>
<evidence type="ECO:0000313" key="3">
    <source>
        <dbReference type="EMBL" id="PXA64714.1"/>
    </source>
</evidence>
<feature type="compositionally biased region" description="Polar residues" evidence="1">
    <location>
        <begin position="1"/>
        <end position="18"/>
    </location>
</feature>
<dbReference type="Proteomes" id="UP000246303">
    <property type="component" value="Unassembled WGS sequence"/>
</dbReference>
<feature type="domain" description="DUF6318" evidence="2">
    <location>
        <begin position="28"/>
        <end position="179"/>
    </location>
</feature>
<dbReference type="Pfam" id="PF19843">
    <property type="entry name" value="DUF6318"/>
    <property type="match status" value="1"/>
</dbReference>
<organism evidence="3 4">
    <name type="scientific">Arthrobacter psychrochitiniphilus</name>
    <dbReference type="NCBI Taxonomy" id="291045"/>
    <lineage>
        <taxon>Bacteria</taxon>
        <taxon>Bacillati</taxon>
        <taxon>Actinomycetota</taxon>
        <taxon>Actinomycetes</taxon>
        <taxon>Micrococcales</taxon>
        <taxon>Micrococcaceae</taxon>
        <taxon>Arthrobacter</taxon>
    </lineage>
</organism>
<accession>A0A2V3DRE6</accession>
<evidence type="ECO:0000256" key="1">
    <source>
        <dbReference type="SAM" id="MobiDB-lite"/>
    </source>
</evidence>
<protein>
    <recommendedName>
        <fullName evidence="2">DUF6318 domain-containing protein</fullName>
    </recommendedName>
</protein>
<evidence type="ECO:0000313" key="4">
    <source>
        <dbReference type="Proteomes" id="UP000246303"/>
    </source>
</evidence>
<dbReference type="AlphaFoldDB" id="A0A2V3DRE6"/>
<dbReference type="InterPro" id="IPR046281">
    <property type="entry name" value="DUF6318"/>
</dbReference>
<proteinExistence type="predicted"/>
<gene>
    <name evidence="3" type="ORF">CVS29_12860</name>
</gene>
<reference evidence="3 4" key="1">
    <citation type="submission" date="2018-05" db="EMBL/GenBank/DDBJ databases">
        <title>Genetic diversity of glacier-inhabiting Cryobacterium bacteria in China and description of Cryobacterium mengkeensis sp. nov. and Arthrobacter glacialis sp. nov.</title>
        <authorList>
            <person name="Liu Q."/>
            <person name="Xin Y.-H."/>
        </authorList>
    </citation>
    <scope>NUCLEOTIDE SEQUENCE [LARGE SCALE GENOMIC DNA]</scope>
    <source>
        <strain evidence="3 4">GP3</strain>
    </source>
</reference>
<keyword evidence="4" id="KW-1185">Reference proteome</keyword>